<organism evidence="3 4">
    <name type="scientific">Modicisalibacter muralis</name>
    <dbReference type="NCBI Taxonomy" id="119000"/>
    <lineage>
        <taxon>Bacteria</taxon>
        <taxon>Pseudomonadati</taxon>
        <taxon>Pseudomonadota</taxon>
        <taxon>Gammaproteobacteria</taxon>
        <taxon>Oceanospirillales</taxon>
        <taxon>Halomonadaceae</taxon>
        <taxon>Modicisalibacter</taxon>
    </lineage>
</organism>
<reference evidence="3 4" key="1">
    <citation type="submission" date="2016-10" db="EMBL/GenBank/DDBJ databases">
        <authorList>
            <person name="de Groot N.N."/>
        </authorList>
    </citation>
    <scope>NUCLEOTIDE SEQUENCE [LARGE SCALE GENOMIC DNA]</scope>
    <source>
        <strain evidence="3 4">DSM 14789</strain>
    </source>
</reference>
<feature type="domain" description="EamA" evidence="2">
    <location>
        <begin position="11"/>
        <end position="138"/>
    </location>
</feature>
<dbReference type="OrthoDB" id="9150437at2"/>
<feature type="transmembrane region" description="Helical" evidence="1">
    <location>
        <begin position="145"/>
        <end position="164"/>
    </location>
</feature>
<dbReference type="Proteomes" id="UP000198654">
    <property type="component" value="Unassembled WGS sequence"/>
</dbReference>
<feature type="transmembrane region" description="Helical" evidence="1">
    <location>
        <begin position="67"/>
        <end position="88"/>
    </location>
</feature>
<dbReference type="PANTHER" id="PTHR22911">
    <property type="entry name" value="ACYL-MALONYL CONDENSING ENZYME-RELATED"/>
    <property type="match status" value="1"/>
</dbReference>
<feature type="transmembrane region" description="Helical" evidence="1">
    <location>
        <begin position="176"/>
        <end position="195"/>
    </location>
</feature>
<dbReference type="PANTHER" id="PTHR22911:SF79">
    <property type="entry name" value="MOBA-LIKE NTP TRANSFERASE DOMAIN-CONTAINING PROTEIN"/>
    <property type="match status" value="1"/>
</dbReference>
<feature type="domain" description="EamA" evidence="2">
    <location>
        <begin position="147"/>
        <end position="276"/>
    </location>
</feature>
<dbReference type="RefSeq" id="WP_089729003.1">
    <property type="nucleotide sequence ID" value="NZ_FNGI01000007.1"/>
</dbReference>
<dbReference type="EMBL" id="FNGI01000007">
    <property type="protein sequence ID" value="SDL76358.1"/>
    <property type="molecule type" value="Genomic_DNA"/>
</dbReference>
<dbReference type="InterPro" id="IPR037185">
    <property type="entry name" value="EmrE-like"/>
</dbReference>
<accession>A0A1G9MQ17</accession>
<dbReference type="GO" id="GO:0016020">
    <property type="term" value="C:membrane"/>
    <property type="evidence" value="ECO:0007669"/>
    <property type="project" value="InterPro"/>
</dbReference>
<keyword evidence="1" id="KW-1133">Transmembrane helix</keyword>
<evidence type="ECO:0000313" key="4">
    <source>
        <dbReference type="Proteomes" id="UP000198654"/>
    </source>
</evidence>
<dbReference type="SUPFAM" id="SSF103481">
    <property type="entry name" value="Multidrug resistance efflux transporter EmrE"/>
    <property type="match status" value="2"/>
</dbReference>
<keyword evidence="1" id="KW-0472">Membrane</keyword>
<feature type="transmembrane region" description="Helical" evidence="1">
    <location>
        <begin position="122"/>
        <end position="139"/>
    </location>
</feature>
<proteinExistence type="predicted"/>
<feature type="transmembrane region" description="Helical" evidence="1">
    <location>
        <begin position="261"/>
        <end position="279"/>
    </location>
</feature>
<evidence type="ECO:0000313" key="3">
    <source>
        <dbReference type="EMBL" id="SDL76358.1"/>
    </source>
</evidence>
<gene>
    <name evidence="3" type="ORF">SAMN05661010_02474</name>
</gene>
<dbReference type="Pfam" id="PF00892">
    <property type="entry name" value="EamA"/>
    <property type="match status" value="2"/>
</dbReference>
<feature type="transmembrane region" description="Helical" evidence="1">
    <location>
        <begin position="94"/>
        <end position="115"/>
    </location>
</feature>
<feature type="transmembrane region" description="Helical" evidence="1">
    <location>
        <begin position="236"/>
        <end position="255"/>
    </location>
</feature>
<dbReference type="InterPro" id="IPR000620">
    <property type="entry name" value="EamA_dom"/>
</dbReference>
<dbReference type="AlphaFoldDB" id="A0A1G9MQ17"/>
<sequence length="282" mass="30214">MPLPTAGQSLLALHLATLLFGGTALFSRALPLPALDMTTWRSLIAGLALVWLARLKWKVTLGIGREAWLWLGVAGVLMAVHWVTYFHAMQVSSVATGMLALFTYPVLLVLLEPLFERTRIQLGDLFAALLVLAGVWLLVPGGPSASSGVLWGVFSGLLFALRNLLVRYKLRHLNPLLSMGLQALIVVAVTLPFVSDAALDAPPATGLWMLLLALVFTATPHTLMTFALAGLKARSVGLISCLQPVYGTLLAWLILNERPGLWTLAGGALIVAAAALESVKKR</sequence>
<evidence type="ECO:0000259" key="2">
    <source>
        <dbReference type="Pfam" id="PF00892"/>
    </source>
</evidence>
<dbReference type="STRING" id="119000.SAMN05661010_02474"/>
<protein>
    <submittedName>
        <fullName evidence="3">Threonine/homoserine efflux transporter RhtA</fullName>
    </submittedName>
</protein>
<name>A0A1G9MQ17_9GAMM</name>
<keyword evidence="1" id="KW-0812">Transmembrane</keyword>
<evidence type="ECO:0000256" key="1">
    <source>
        <dbReference type="SAM" id="Phobius"/>
    </source>
</evidence>
<feature type="transmembrane region" description="Helical" evidence="1">
    <location>
        <begin position="207"/>
        <end position="229"/>
    </location>
</feature>
<keyword evidence="4" id="KW-1185">Reference proteome</keyword>